<proteinExistence type="predicted"/>
<comment type="caution">
    <text evidence="2">The sequence shown here is derived from an EMBL/GenBank/DDBJ whole genome shotgun (WGS) entry which is preliminary data.</text>
</comment>
<protein>
    <recommendedName>
        <fullName evidence="4">Lipoprotein</fullName>
    </recommendedName>
</protein>
<evidence type="ECO:0000256" key="1">
    <source>
        <dbReference type="SAM" id="SignalP"/>
    </source>
</evidence>
<dbReference type="EMBL" id="JPUA01000024">
    <property type="protein sequence ID" value="OWV30178.1"/>
    <property type="molecule type" value="Genomic_DNA"/>
</dbReference>
<feature type="chain" id="PRO_5012309411" description="Lipoprotein" evidence="1">
    <location>
        <begin position="20"/>
        <end position="100"/>
    </location>
</feature>
<evidence type="ECO:0000313" key="2">
    <source>
        <dbReference type="EMBL" id="OWV30178.1"/>
    </source>
</evidence>
<accession>A0A246S182</accession>
<dbReference type="RefSeq" id="WP_088699704.1">
    <property type="nucleotide sequence ID" value="NZ_JPUA01000024.1"/>
</dbReference>
<evidence type="ECO:0000313" key="3">
    <source>
        <dbReference type="Proteomes" id="UP000197334"/>
    </source>
</evidence>
<feature type="signal peptide" evidence="1">
    <location>
        <begin position="1"/>
        <end position="19"/>
    </location>
</feature>
<gene>
    <name evidence="2" type="ORF">JI62_08180</name>
</gene>
<reference evidence="2 3" key="1">
    <citation type="submission" date="2014-08" db="EMBL/GenBank/DDBJ databases">
        <title>Draft genome sequence of a novel L-asparaginase producing marine bacterium, Halomonas campaniensis.</title>
        <authorList>
            <person name="Sundarakrishnan B."/>
            <person name="Moushumi Priya A."/>
            <person name="Raman G."/>
            <person name="Sakthivel N."/>
            <person name="Park S."/>
            <person name="Jayachandran S."/>
        </authorList>
    </citation>
    <scope>NUCLEOTIDE SEQUENCE [LARGE SCALE GENOMIC DNA]</scope>
    <source>
        <strain evidence="2 3">SK03</strain>
    </source>
</reference>
<dbReference type="AlphaFoldDB" id="A0A246S182"/>
<dbReference type="Proteomes" id="UP000197334">
    <property type="component" value="Unassembled WGS sequence"/>
</dbReference>
<dbReference type="OrthoDB" id="6175744at2"/>
<keyword evidence="1" id="KW-0732">Signal</keyword>
<organism evidence="2 3">
    <name type="scientific">Halomonas campaniensis</name>
    <dbReference type="NCBI Taxonomy" id="213554"/>
    <lineage>
        <taxon>Bacteria</taxon>
        <taxon>Pseudomonadati</taxon>
        <taxon>Pseudomonadota</taxon>
        <taxon>Gammaproteobacteria</taxon>
        <taxon>Oceanospirillales</taxon>
        <taxon>Halomonadaceae</taxon>
        <taxon>Halomonas</taxon>
    </lineage>
</organism>
<sequence length="100" mass="10605">MSLRTIVILGVGAALSACGSTPPEPPPPPPSINVYSCATPAGMTEREDSPLVPAGDYTQQDVALYITALHQWGTRGWLKVARAREHADKCAKSADDDDND</sequence>
<evidence type="ECO:0008006" key="4">
    <source>
        <dbReference type="Google" id="ProtNLM"/>
    </source>
</evidence>
<keyword evidence="3" id="KW-1185">Reference proteome</keyword>
<dbReference type="PROSITE" id="PS51257">
    <property type="entry name" value="PROKAR_LIPOPROTEIN"/>
    <property type="match status" value="1"/>
</dbReference>
<name>A0A246S182_9GAMM</name>